<reference evidence="2 3" key="1">
    <citation type="submission" date="2023-10" db="EMBL/GenBank/DDBJ databases">
        <title>Bacteria for the degradation of biodegradable plastic PBAT(Polybutylene adipate terephthalate).</title>
        <authorList>
            <person name="Weon H.-Y."/>
            <person name="Yeon J."/>
        </authorList>
    </citation>
    <scope>NUCLEOTIDE SEQUENCE [LARGE SCALE GENOMIC DNA]</scope>
    <source>
        <strain evidence="2 3">SBD 7-3</strain>
    </source>
</reference>
<keyword evidence="3" id="KW-1185">Reference proteome</keyword>
<evidence type="ECO:0000259" key="1">
    <source>
        <dbReference type="Pfam" id="PF10006"/>
    </source>
</evidence>
<dbReference type="EMBL" id="CP136336">
    <property type="protein sequence ID" value="WOB10837.1"/>
    <property type="molecule type" value="Genomic_DNA"/>
</dbReference>
<gene>
    <name evidence="2" type="ORF">RXV79_12470</name>
</gene>
<evidence type="ECO:0000313" key="2">
    <source>
        <dbReference type="EMBL" id="WOB10837.1"/>
    </source>
</evidence>
<evidence type="ECO:0000313" key="3">
    <source>
        <dbReference type="Proteomes" id="UP001303946"/>
    </source>
</evidence>
<name>A0ABZ0D0R7_9BURK</name>
<sequence>MTVTSTHHTQVDVREIAPRDRHPLIFSTFHGLGVNESMELINDHNPKPLYYQFLHELEGQFRWDYLQGGPDVWRVRIIKTSSKSPAKGPCCGMCGGA</sequence>
<dbReference type="InterPro" id="IPR018720">
    <property type="entry name" value="DUF2249"/>
</dbReference>
<dbReference type="RefSeq" id="WP_316703742.1">
    <property type="nucleotide sequence ID" value="NZ_CP136336.1"/>
</dbReference>
<dbReference type="Pfam" id="PF10006">
    <property type="entry name" value="DUF2249"/>
    <property type="match status" value="1"/>
</dbReference>
<accession>A0ABZ0D0R7</accession>
<proteinExistence type="predicted"/>
<protein>
    <submittedName>
        <fullName evidence="2">DUF2249 domain-containing protein</fullName>
    </submittedName>
</protein>
<feature type="domain" description="DUF2249" evidence="1">
    <location>
        <begin position="11"/>
        <end position="79"/>
    </location>
</feature>
<dbReference type="Proteomes" id="UP001303946">
    <property type="component" value="Chromosome"/>
</dbReference>
<organism evidence="2 3">
    <name type="scientific">Piscinibacter gummiphilus</name>
    <dbReference type="NCBI Taxonomy" id="946333"/>
    <lineage>
        <taxon>Bacteria</taxon>
        <taxon>Pseudomonadati</taxon>
        <taxon>Pseudomonadota</taxon>
        <taxon>Betaproteobacteria</taxon>
        <taxon>Burkholderiales</taxon>
        <taxon>Sphaerotilaceae</taxon>
        <taxon>Piscinibacter</taxon>
    </lineage>
</organism>